<evidence type="ECO:0000313" key="2">
    <source>
        <dbReference type="EMBL" id="MDE1463650.1"/>
    </source>
</evidence>
<feature type="transmembrane region" description="Helical" evidence="1">
    <location>
        <begin position="6"/>
        <end position="24"/>
    </location>
</feature>
<keyword evidence="1" id="KW-1133">Transmembrane helix</keyword>
<name>A0ABT5UBT8_9GAMM</name>
<organism evidence="2 3">
    <name type="scientific">Spartinivicinus poritis</name>
    <dbReference type="NCBI Taxonomy" id="2994640"/>
    <lineage>
        <taxon>Bacteria</taxon>
        <taxon>Pseudomonadati</taxon>
        <taxon>Pseudomonadota</taxon>
        <taxon>Gammaproteobacteria</taxon>
        <taxon>Oceanospirillales</taxon>
        <taxon>Zooshikellaceae</taxon>
        <taxon>Spartinivicinus</taxon>
    </lineage>
</organism>
<dbReference type="Proteomes" id="UP001528823">
    <property type="component" value="Unassembled WGS sequence"/>
</dbReference>
<dbReference type="RefSeq" id="WP_274689984.1">
    <property type="nucleotide sequence ID" value="NZ_JAPMOU010000023.1"/>
</dbReference>
<protein>
    <submittedName>
        <fullName evidence="2">Transporter substrate-binding domain-containing protein</fullName>
    </submittedName>
</protein>
<keyword evidence="1" id="KW-0812">Transmembrane</keyword>
<gene>
    <name evidence="2" type="ORF">ORQ98_16980</name>
</gene>
<evidence type="ECO:0000313" key="3">
    <source>
        <dbReference type="Proteomes" id="UP001528823"/>
    </source>
</evidence>
<keyword evidence="1" id="KW-0472">Membrane</keyword>
<dbReference type="SUPFAM" id="SSF53850">
    <property type="entry name" value="Periplasmic binding protein-like II"/>
    <property type="match status" value="1"/>
</dbReference>
<reference evidence="2 3" key="1">
    <citation type="submission" date="2022-11" db="EMBL/GenBank/DDBJ databases">
        <title>Spartinivicinus poritis sp. nov., isolated from scleractinian coral Porites lutea.</title>
        <authorList>
            <person name="Zhang G."/>
            <person name="Cai L."/>
            <person name="Wei Q."/>
        </authorList>
    </citation>
    <scope>NUCLEOTIDE SEQUENCE [LARGE SCALE GENOMIC DNA]</scope>
    <source>
        <strain evidence="2 3">A2-2</strain>
    </source>
</reference>
<accession>A0ABT5UBT8</accession>
<comment type="caution">
    <text evidence="2">The sequence shown here is derived from an EMBL/GenBank/DDBJ whole genome shotgun (WGS) entry which is preliminary data.</text>
</comment>
<keyword evidence="3" id="KW-1185">Reference proteome</keyword>
<dbReference type="EMBL" id="JAPMOU010000023">
    <property type="protein sequence ID" value="MDE1463650.1"/>
    <property type="molecule type" value="Genomic_DNA"/>
</dbReference>
<dbReference type="Gene3D" id="3.40.190.10">
    <property type="entry name" value="Periplasmic binding protein-like II"/>
    <property type="match status" value="2"/>
</dbReference>
<sequence length="252" mass="28835">MIIHGITIWWFIFFILITFIKANARDLKASLAILPVHSEYGPDGQPKGGFVEVVQAIDKVYTEGKISIVLYPFARSLSNVVSGEADFHIPLIRLPHIAEETLPYAYASEKITQVAFVLYTNATKPNLNRINLGKHSIATMMGHTHFFPFKTQELTTIASGVTMLVNDRIEGYIMEQDAVDSYIRQNRIKNVRRKLYYQWDSSVVIPKGENREEMDAIISEALHKLKANGTLQKITQKIHQPYIEWQPDKMSW</sequence>
<proteinExistence type="predicted"/>
<evidence type="ECO:0000256" key="1">
    <source>
        <dbReference type="SAM" id="Phobius"/>
    </source>
</evidence>